<reference evidence="7 8" key="1">
    <citation type="journal article" date="2011" name="J. Bacteriol.">
        <title>Genome sequence of the nonpathogenic Listeria monocytogenes serovar 4a strain M7.</title>
        <authorList>
            <person name="Chen J."/>
            <person name="Xia Y."/>
            <person name="Cheng C."/>
            <person name="Fang C."/>
            <person name="Shan Y."/>
            <person name="Jin G."/>
            <person name="Fang W."/>
        </authorList>
    </citation>
    <scope>NUCLEOTIDE SEQUENCE [LARGE SCALE GENOMIC DNA]</scope>
    <source>
        <strain evidence="7 8">M7</strain>
    </source>
</reference>
<gene>
    <name evidence="5 7" type="primary">scpB</name>
    <name evidence="7" type="ordered locus">LMM7_2043</name>
</gene>
<comment type="function">
    <text evidence="5">Participates in chromosomal partition during cell division. May act via the formation of a condensin-like complex containing Smc and ScpA that pull DNA away from mid-cell into both cell halves.</text>
</comment>
<dbReference type="EMBL" id="CP002816">
    <property type="protein sequence ID" value="AEH93048.1"/>
    <property type="molecule type" value="Genomic_DNA"/>
</dbReference>
<proteinExistence type="inferred from homology"/>
<evidence type="ECO:0000256" key="6">
    <source>
        <dbReference type="SAM" id="MobiDB-lite"/>
    </source>
</evidence>
<evidence type="ECO:0000256" key="2">
    <source>
        <dbReference type="ARBA" id="ARBA00022618"/>
    </source>
</evidence>
<dbReference type="SMR" id="A0A0E0UY54"/>
<dbReference type="GO" id="GO:0005737">
    <property type="term" value="C:cytoplasm"/>
    <property type="evidence" value="ECO:0007669"/>
    <property type="project" value="UniProtKB-SubCell"/>
</dbReference>
<evidence type="ECO:0000313" key="8">
    <source>
        <dbReference type="Proteomes" id="UP000000486"/>
    </source>
</evidence>
<dbReference type="PANTHER" id="PTHR34298">
    <property type="entry name" value="SEGREGATION AND CONDENSATION PROTEIN B"/>
    <property type="match status" value="1"/>
</dbReference>
<organism evidence="7 8">
    <name type="scientific">Listeria monocytogenes serotype 4a (strain M7)</name>
    <dbReference type="NCBI Taxonomy" id="1030009"/>
    <lineage>
        <taxon>Bacteria</taxon>
        <taxon>Bacillati</taxon>
        <taxon>Bacillota</taxon>
        <taxon>Bacilli</taxon>
        <taxon>Bacillales</taxon>
        <taxon>Listeriaceae</taxon>
        <taxon>Listeria</taxon>
    </lineage>
</organism>
<accession>A0A0E0UY54</accession>
<dbReference type="NCBIfam" id="TIGR00281">
    <property type="entry name" value="SMC-Scp complex subunit ScpB"/>
    <property type="match status" value="1"/>
</dbReference>
<name>A0A0E0UY54_LISMM</name>
<dbReference type="Gene3D" id="1.10.10.10">
    <property type="entry name" value="Winged helix-like DNA-binding domain superfamily/Winged helix DNA-binding domain"/>
    <property type="match status" value="2"/>
</dbReference>
<evidence type="ECO:0000256" key="1">
    <source>
        <dbReference type="ARBA" id="ARBA00022490"/>
    </source>
</evidence>
<comment type="subunit">
    <text evidence="5">Homodimer. Homodimerization may be required to stabilize the binding of ScpA to the Smc head domains. Component of a cohesin-like complex composed of ScpA, ScpB and the Smc homodimer, in which ScpA and ScpB bind to the head domain of Smc. The presence of the three proteins is required for the association of the complex with DNA.</text>
</comment>
<dbReference type="InterPro" id="IPR036390">
    <property type="entry name" value="WH_DNA-bd_sf"/>
</dbReference>
<dbReference type="AlphaFoldDB" id="A0A0E0UY54"/>
<keyword evidence="3 5" id="KW-0159">Chromosome partition</keyword>
<keyword evidence="2 5" id="KW-0132">Cell division</keyword>
<evidence type="ECO:0000256" key="4">
    <source>
        <dbReference type="ARBA" id="ARBA00023306"/>
    </source>
</evidence>
<dbReference type="Pfam" id="PF04079">
    <property type="entry name" value="SMC_ScpB"/>
    <property type="match status" value="1"/>
</dbReference>
<dbReference type="GO" id="GO:0051304">
    <property type="term" value="P:chromosome separation"/>
    <property type="evidence" value="ECO:0007669"/>
    <property type="project" value="InterPro"/>
</dbReference>
<keyword evidence="1 5" id="KW-0963">Cytoplasm</keyword>
<evidence type="ECO:0000313" key="7">
    <source>
        <dbReference type="EMBL" id="AEH93048.1"/>
    </source>
</evidence>
<evidence type="ECO:0000256" key="3">
    <source>
        <dbReference type="ARBA" id="ARBA00022829"/>
    </source>
</evidence>
<comment type="subcellular location">
    <subcellularLocation>
        <location evidence="5">Cytoplasm</location>
    </subcellularLocation>
    <text evidence="5">Associated with two foci at the outer edges of the nucleoid region in young cells, and at four foci within both cell halves in older cells.</text>
</comment>
<dbReference type="HOGENOM" id="CLU_045647_5_3_9"/>
<dbReference type="PIRSF" id="PIRSF019345">
    <property type="entry name" value="ScpB"/>
    <property type="match status" value="1"/>
</dbReference>
<dbReference type="PANTHER" id="PTHR34298:SF2">
    <property type="entry name" value="SEGREGATION AND CONDENSATION PROTEIN B"/>
    <property type="match status" value="1"/>
</dbReference>
<dbReference type="Proteomes" id="UP000000486">
    <property type="component" value="Chromosome"/>
</dbReference>
<dbReference type="InterPro" id="IPR036388">
    <property type="entry name" value="WH-like_DNA-bd_sf"/>
</dbReference>
<protein>
    <recommendedName>
        <fullName evidence="5">Segregation and condensation protein B</fullName>
    </recommendedName>
</protein>
<evidence type="ECO:0000256" key="5">
    <source>
        <dbReference type="HAMAP-Rule" id="MF_01804"/>
    </source>
</evidence>
<dbReference type="GO" id="GO:0051301">
    <property type="term" value="P:cell division"/>
    <property type="evidence" value="ECO:0007669"/>
    <property type="project" value="UniProtKB-KW"/>
</dbReference>
<dbReference type="HAMAP" id="MF_01804">
    <property type="entry name" value="ScpB"/>
    <property type="match status" value="1"/>
</dbReference>
<keyword evidence="4 5" id="KW-0131">Cell cycle</keyword>
<dbReference type="InterPro" id="IPR005234">
    <property type="entry name" value="ScpB_csome_segregation"/>
</dbReference>
<dbReference type="GO" id="GO:0006260">
    <property type="term" value="P:DNA replication"/>
    <property type="evidence" value="ECO:0007669"/>
    <property type="project" value="UniProtKB-UniRule"/>
</dbReference>
<dbReference type="RefSeq" id="WP_003728772.1">
    <property type="nucleotide sequence ID" value="NC_017537.1"/>
</dbReference>
<dbReference type="SUPFAM" id="SSF46785">
    <property type="entry name" value="Winged helix' DNA-binding domain"/>
    <property type="match status" value="2"/>
</dbReference>
<dbReference type="PATRIC" id="fig|1030009.3.peg.2032"/>
<dbReference type="KEGG" id="lmq:LMM7_2043"/>
<comment type="similarity">
    <text evidence="5">Belongs to the ScpB family.</text>
</comment>
<feature type="region of interest" description="Disordered" evidence="6">
    <location>
        <begin position="169"/>
        <end position="198"/>
    </location>
</feature>
<sequence length="198" mass="21898">MNREEQLGILESLLFAAGDAGLSTEQLTEVMEITHIEALNLLELLSERYNGSADRGLILLELAGTFQLATKKAHADYLRKLVEVPSNTVLSQASLETLAIIAYRQPVTRMEVDEVRGVQTDGPIRTLVAKGLVTDKGRVDGAGRAKLYVTTSEFLDAFGLNSLEDLPKLADPAAEEPDQNEMDLFFDRFNQSKEQEEE</sequence>